<gene>
    <name evidence="13" type="ORF">FisN_11Hu012</name>
</gene>
<keyword evidence="5 11" id="KW-0312">Gluconeogenesis</keyword>
<dbReference type="InterPro" id="IPR035990">
    <property type="entry name" value="TIM_sf"/>
</dbReference>
<evidence type="ECO:0000313" key="13">
    <source>
        <dbReference type="EMBL" id="GAX14524.1"/>
    </source>
</evidence>
<proteinExistence type="inferred from homology"/>
<evidence type="ECO:0000256" key="7">
    <source>
        <dbReference type="ARBA" id="ARBA00023152"/>
    </source>
</evidence>
<dbReference type="GO" id="GO:0005829">
    <property type="term" value="C:cytosol"/>
    <property type="evidence" value="ECO:0007669"/>
    <property type="project" value="TreeGrafter"/>
</dbReference>
<comment type="function">
    <text evidence="10">Catalyzes the interconversion of glyceraldehyde 3-phosphate and dihydroxyacetone phosphate in the glycolytic and gluconeogenic pathways.</text>
</comment>
<dbReference type="OrthoDB" id="39449at2759"/>
<dbReference type="Pfam" id="PF00121">
    <property type="entry name" value="TIM"/>
    <property type="match status" value="1"/>
</dbReference>
<evidence type="ECO:0000256" key="3">
    <source>
        <dbReference type="ARBA" id="ARBA00007422"/>
    </source>
</evidence>
<evidence type="ECO:0000313" key="14">
    <source>
        <dbReference type="Proteomes" id="UP000198406"/>
    </source>
</evidence>
<evidence type="ECO:0000256" key="1">
    <source>
        <dbReference type="ARBA" id="ARBA00004680"/>
    </source>
</evidence>
<dbReference type="AlphaFoldDB" id="A0A1Z5JKK9"/>
<dbReference type="GO" id="GO:0004807">
    <property type="term" value="F:triose-phosphate isomerase activity"/>
    <property type="evidence" value="ECO:0007669"/>
    <property type="project" value="UniProtKB-EC"/>
</dbReference>
<protein>
    <recommendedName>
        <fullName evidence="11">Triosephosphate isomerase</fullName>
        <ecNumber evidence="11">5.3.1.1</ecNumber>
    </recommendedName>
</protein>
<dbReference type="HAMAP" id="MF_00147_B">
    <property type="entry name" value="TIM_B"/>
    <property type="match status" value="1"/>
</dbReference>
<organism evidence="13 14">
    <name type="scientific">Fistulifera solaris</name>
    <name type="common">Oleaginous diatom</name>
    <dbReference type="NCBI Taxonomy" id="1519565"/>
    <lineage>
        <taxon>Eukaryota</taxon>
        <taxon>Sar</taxon>
        <taxon>Stramenopiles</taxon>
        <taxon>Ochrophyta</taxon>
        <taxon>Bacillariophyta</taxon>
        <taxon>Bacillariophyceae</taxon>
        <taxon>Bacillariophycidae</taxon>
        <taxon>Naviculales</taxon>
        <taxon>Naviculaceae</taxon>
        <taxon>Fistulifera</taxon>
    </lineage>
</organism>
<dbReference type="FunFam" id="3.20.20.70:FF:000016">
    <property type="entry name" value="Triosephosphate isomerase"/>
    <property type="match status" value="1"/>
</dbReference>
<evidence type="ECO:0000256" key="10">
    <source>
        <dbReference type="ARBA" id="ARBA00056661"/>
    </source>
</evidence>
<evidence type="ECO:0000256" key="11">
    <source>
        <dbReference type="RuleBase" id="RU363013"/>
    </source>
</evidence>
<comment type="catalytic activity">
    <reaction evidence="9">
        <text>D-glyceraldehyde 3-phosphate = dihydroxyacetone phosphate</text>
        <dbReference type="Rhea" id="RHEA:18585"/>
        <dbReference type="ChEBI" id="CHEBI:57642"/>
        <dbReference type="ChEBI" id="CHEBI:59776"/>
        <dbReference type="EC" id="5.3.1.1"/>
    </reaction>
    <physiologicalReaction direction="left-to-right" evidence="9">
        <dbReference type="Rhea" id="RHEA:18586"/>
    </physiologicalReaction>
</comment>
<dbReference type="NCBIfam" id="TIGR00419">
    <property type="entry name" value="tim"/>
    <property type="match status" value="1"/>
</dbReference>
<keyword evidence="12" id="KW-1133">Transmembrane helix</keyword>
<dbReference type="InParanoid" id="A0A1Z5JKK9"/>
<dbReference type="CDD" id="cd00311">
    <property type="entry name" value="TIM"/>
    <property type="match status" value="1"/>
</dbReference>
<evidence type="ECO:0000256" key="12">
    <source>
        <dbReference type="SAM" id="Phobius"/>
    </source>
</evidence>
<keyword evidence="8 11" id="KW-0413">Isomerase</keyword>
<evidence type="ECO:0000256" key="9">
    <source>
        <dbReference type="ARBA" id="ARBA00052432"/>
    </source>
</evidence>
<dbReference type="GO" id="GO:0006096">
    <property type="term" value="P:glycolytic process"/>
    <property type="evidence" value="ECO:0007669"/>
    <property type="project" value="UniProtKB-UniPathway"/>
</dbReference>
<name>A0A1Z5JKK9_FISSO</name>
<dbReference type="GO" id="GO:0019563">
    <property type="term" value="P:glycerol catabolic process"/>
    <property type="evidence" value="ECO:0007669"/>
    <property type="project" value="TreeGrafter"/>
</dbReference>
<dbReference type="UniPathway" id="UPA00138"/>
<dbReference type="InterPro" id="IPR020861">
    <property type="entry name" value="Triosephosphate_isomerase_AS"/>
</dbReference>
<dbReference type="PROSITE" id="PS51440">
    <property type="entry name" value="TIM_2"/>
    <property type="match status" value="1"/>
</dbReference>
<dbReference type="Gene3D" id="3.20.20.70">
    <property type="entry name" value="Aldolase class I"/>
    <property type="match status" value="1"/>
</dbReference>
<dbReference type="GO" id="GO:0046166">
    <property type="term" value="P:glyceraldehyde-3-phosphate biosynthetic process"/>
    <property type="evidence" value="ECO:0007669"/>
    <property type="project" value="TreeGrafter"/>
</dbReference>
<sequence>MAVEIIPGIFILVLSKLEGITQQKKRVTASVIMNSFCTAVLLSILLLVHPAGAFVLQGKNLQRPTDHQSSFALFSARRPVIAGNWKLNPKSIAEASQLLKLLHANFVNHRTPAQLDVEVVVFPPFPFLLEALLVLQGSGIKVGAQNVALQTSGAYTGEVSAPMVRSIGVDYVMLGHSERRAIFGESDADINKKLHLCLAEPGLGVILCVGETEDEYESKLLASVCDVQIRKGLKGVSISDLSRIIIAYEPVWAIGTGKVATPEQAQVAHTVIRNTLTDMYGYQAADSVRIQYGGSVNPENVDSLMSMPDVDGALVGGASLTADAFTRIVDGAIH</sequence>
<comment type="similarity">
    <text evidence="3 11">Belongs to the triosephosphate isomerase family.</text>
</comment>
<evidence type="ECO:0000256" key="8">
    <source>
        <dbReference type="ARBA" id="ARBA00023235"/>
    </source>
</evidence>
<accession>A0A1Z5JKK9</accession>
<keyword evidence="14" id="KW-1185">Reference proteome</keyword>
<dbReference type="GO" id="GO:0006094">
    <property type="term" value="P:gluconeogenesis"/>
    <property type="evidence" value="ECO:0007669"/>
    <property type="project" value="UniProtKB-UniPathway"/>
</dbReference>
<dbReference type="InterPro" id="IPR022896">
    <property type="entry name" value="TrioseP_Isoase_bac/euk"/>
</dbReference>
<dbReference type="InterPro" id="IPR000652">
    <property type="entry name" value="Triosephosphate_isomerase"/>
</dbReference>
<keyword evidence="6" id="KW-0963">Cytoplasm</keyword>
<dbReference type="EMBL" id="BDSP01000080">
    <property type="protein sequence ID" value="GAX14524.1"/>
    <property type="molecule type" value="Genomic_DNA"/>
</dbReference>
<dbReference type="EC" id="5.3.1.1" evidence="11"/>
<dbReference type="Proteomes" id="UP000198406">
    <property type="component" value="Unassembled WGS sequence"/>
</dbReference>
<evidence type="ECO:0000256" key="4">
    <source>
        <dbReference type="ARBA" id="ARBA00011738"/>
    </source>
</evidence>
<evidence type="ECO:0000256" key="6">
    <source>
        <dbReference type="ARBA" id="ARBA00022490"/>
    </source>
</evidence>
<dbReference type="PANTHER" id="PTHR21139">
    <property type="entry name" value="TRIOSEPHOSPHATE ISOMERASE"/>
    <property type="match status" value="1"/>
</dbReference>
<dbReference type="SUPFAM" id="SSF51351">
    <property type="entry name" value="Triosephosphate isomerase (TIM)"/>
    <property type="match status" value="1"/>
</dbReference>
<feature type="transmembrane region" description="Helical" evidence="12">
    <location>
        <begin position="31"/>
        <end position="56"/>
    </location>
</feature>
<reference evidence="13 14" key="1">
    <citation type="journal article" date="2015" name="Plant Cell">
        <title>Oil accumulation by the oleaginous diatom Fistulifera solaris as revealed by the genome and transcriptome.</title>
        <authorList>
            <person name="Tanaka T."/>
            <person name="Maeda Y."/>
            <person name="Veluchamy A."/>
            <person name="Tanaka M."/>
            <person name="Abida H."/>
            <person name="Marechal E."/>
            <person name="Bowler C."/>
            <person name="Muto M."/>
            <person name="Sunaga Y."/>
            <person name="Tanaka M."/>
            <person name="Yoshino T."/>
            <person name="Taniguchi T."/>
            <person name="Fukuda Y."/>
            <person name="Nemoto M."/>
            <person name="Matsumoto M."/>
            <person name="Wong P.S."/>
            <person name="Aburatani S."/>
            <person name="Fujibuchi W."/>
        </authorList>
    </citation>
    <scope>NUCLEOTIDE SEQUENCE [LARGE SCALE GENOMIC DNA]</scope>
    <source>
        <strain evidence="13 14">JPCC DA0580</strain>
    </source>
</reference>
<dbReference type="PROSITE" id="PS00171">
    <property type="entry name" value="TIM_1"/>
    <property type="match status" value="1"/>
</dbReference>
<dbReference type="InterPro" id="IPR013785">
    <property type="entry name" value="Aldolase_TIM"/>
</dbReference>
<comment type="subunit">
    <text evidence="4">Homodimer.</text>
</comment>
<dbReference type="UniPathway" id="UPA00109">
    <property type="reaction ID" value="UER00189"/>
</dbReference>
<evidence type="ECO:0000256" key="2">
    <source>
        <dbReference type="ARBA" id="ARBA00004742"/>
    </source>
</evidence>
<comment type="pathway">
    <text evidence="1 11">Carbohydrate degradation; glycolysis; D-glyceraldehyde 3-phosphate from glycerone phosphate: step 1/1.</text>
</comment>
<dbReference type="PANTHER" id="PTHR21139:SF42">
    <property type="entry name" value="TRIOSEPHOSPHATE ISOMERASE"/>
    <property type="match status" value="1"/>
</dbReference>
<keyword evidence="7 11" id="KW-0324">Glycolysis</keyword>
<comment type="caution">
    <text evidence="13">The sequence shown here is derived from an EMBL/GenBank/DDBJ whole genome shotgun (WGS) entry which is preliminary data.</text>
</comment>
<keyword evidence="12" id="KW-0472">Membrane</keyword>
<evidence type="ECO:0000256" key="5">
    <source>
        <dbReference type="ARBA" id="ARBA00022432"/>
    </source>
</evidence>
<comment type="pathway">
    <text evidence="2 11">Carbohydrate biosynthesis; gluconeogenesis.</text>
</comment>
<keyword evidence="12" id="KW-0812">Transmembrane</keyword>